<name>A0A7W5ESV1_9GAMM</name>
<accession>A0A7W5ESV1</accession>
<dbReference type="InterPro" id="IPR023393">
    <property type="entry name" value="START-like_dom_sf"/>
</dbReference>
<dbReference type="RefSeq" id="WP_183382634.1">
    <property type="nucleotide sequence ID" value="NZ_JACHXR010000002.1"/>
</dbReference>
<proteinExistence type="predicted"/>
<dbReference type="PANTHER" id="PTHR33824:SF7">
    <property type="entry name" value="POLYKETIDE CYCLASE_DEHYDRASE AND LIPID TRANSPORT SUPERFAMILY PROTEIN"/>
    <property type="match status" value="1"/>
</dbReference>
<dbReference type="Gene3D" id="3.30.530.20">
    <property type="match status" value="1"/>
</dbReference>
<dbReference type="Proteomes" id="UP000518892">
    <property type="component" value="Unassembled WGS sequence"/>
</dbReference>
<evidence type="ECO:0000313" key="2">
    <source>
        <dbReference type="Proteomes" id="UP000518892"/>
    </source>
</evidence>
<evidence type="ECO:0000313" key="1">
    <source>
        <dbReference type="EMBL" id="MBB3230130.1"/>
    </source>
</evidence>
<reference evidence="1 2" key="1">
    <citation type="submission" date="2020-08" db="EMBL/GenBank/DDBJ databases">
        <title>Genomic Encyclopedia of Type Strains, Phase III (KMG-III): the genomes of soil and plant-associated and newly described type strains.</title>
        <authorList>
            <person name="Whitman W."/>
        </authorList>
    </citation>
    <scope>NUCLEOTIDE SEQUENCE [LARGE SCALE GENOMIC DNA]</scope>
    <source>
        <strain evidence="1 2">CECT 7744</strain>
    </source>
</reference>
<organism evidence="1 2">
    <name type="scientific">Halomonas stenophila</name>
    <dbReference type="NCBI Taxonomy" id="795312"/>
    <lineage>
        <taxon>Bacteria</taxon>
        <taxon>Pseudomonadati</taxon>
        <taxon>Pseudomonadota</taxon>
        <taxon>Gammaproteobacteria</taxon>
        <taxon>Oceanospirillales</taxon>
        <taxon>Halomonadaceae</taxon>
        <taxon>Halomonas</taxon>
    </lineage>
</organism>
<protein>
    <submittedName>
        <fullName evidence="1">Putative membrane protein</fullName>
    </submittedName>
</protein>
<dbReference type="InterPro" id="IPR047137">
    <property type="entry name" value="ORF3"/>
</dbReference>
<sequence length="149" mass="17026">MPVIEHEAEIAAHRDAVFALVSQVERFADYSEVIDTIECLSDGRYRWRVRVAGLRLTFDIAITAFEPPERFAWRSVGGVPNRGEYRLMPTANGTRIHLWLEYHLANRLAEKTVRQAAGPLLQRLSRDIIDRMEAELAAPTDDVPAKTRR</sequence>
<dbReference type="Pfam" id="PF10604">
    <property type="entry name" value="Polyketide_cyc2"/>
    <property type="match status" value="1"/>
</dbReference>
<gene>
    <name evidence="1" type="ORF">FHR97_000964</name>
</gene>
<dbReference type="EMBL" id="JACHXR010000002">
    <property type="protein sequence ID" value="MBB3230130.1"/>
    <property type="molecule type" value="Genomic_DNA"/>
</dbReference>
<dbReference type="InterPro" id="IPR019587">
    <property type="entry name" value="Polyketide_cyclase/dehydratase"/>
</dbReference>
<comment type="caution">
    <text evidence="1">The sequence shown here is derived from an EMBL/GenBank/DDBJ whole genome shotgun (WGS) entry which is preliminary data.</text>
</comment>
<dbReference type="PANTHER" id="PTHR33824">
    <property type="entry name" value="POLYKETIDE CYCLASE/DEHYDRASE AND LIPID TRANSPORT SUPERFAMILY PROTEIN"/>
    <property type="match status" value="1"/>
</dbReference>
<dbReference type="AlphaFoldDB" id="A0A7W5ESV1"/>
<dbReference type="SUPFAM" id="SSF55961">
    <property type="entry name" value="Bet v1-like"/>
    <property type="match status" value="1"/>
</dbReference>
<keyword evidence="2" id="KW-1185">Reference proteome</keyword>